<comment type="caution">
    <text evidence="2">The sequence shown here is derived from an EMBL/GenBank/DDBJ whole genome shotgun (WGS) entry which is preliminary data.</text>
</comment>
<dbReference type="RefSeq" id="WP_020213566.1">
    <property type="nucleotide sequence ID" value="NZ_JRLX01000005.1"/>
</dbReference>
<feature type="transmembrane region" description="Helical" evidence="1">
    <location>
        <begin position="6"/>
        <end position="25"/>
    </location>
</feature>
<keyword evidence="1" id="KW-0812">Transmembrane</keyword>
<reference evidence="2 3" key="1">
    <citation type="submission" date="2013-09" db="EMBL/GenBank/DDBJ databases">
        <authorList>
            <person name="Zeng Z."/>
            <person name="Chen C."/>
        </authorList>
    </citation>
    <scope>NUCLEOTIDE SEQUENCE [LARGE SCALE GENOMIC DNA]</scope>
    <source>
        <strain evidence="2 3">WB 3.3-2</strain>
    </source>
</reference>
<dbReference type="Proteomes" id="UP000030152">
    <property type="component" value="Unassembled WGS sequence"/>
</dbReference>
<gene>
    <name evidence="2" type="ORF">Q765_07375</name>
</gene>
<keyword evidence="1" id="KW-1133">Transmembrane helix</keyword>
<dbReference type="STRING" id="1121895.GCA_000378485_02399"/>
<dbReference type="AlphaFoldDB" id="A0A0A2M761"/>
<dbReference type="OrthoDB" id="1264971at2"/>
<organism evidence="2 3">
    <name type="scientific">Flavobacterium rivuli WB 3.3-2 = DSM 21788</name>
    <dbReference type="NCBI Taxonomy" id="1121895"/>
    <lineage>
        <taxon>Bacteria</taxon>
        <taxon>Pseudomonadati</taxon>
        <taxon>Bacteroidota</taxon>
        <taxon>Flavobacteriia</taxon>
        <taxon>Flavobacteriales</taxon>
        <taxon>Flavobacteriaceae</taxon>
        <taxon>Flavobacterium</taxon>
    </lineage>
</organism>
<dbReference type="eggNOG" id="ENOG50330NC">
    <property type="taxonomic scope" value="Bacteria"/>
</dbReference>
<protein>
    <submittedName>
        <fullName evidence="2">Uncharacterized protein</fullName>
    </submittedName>
</protein>
<sequence length="156" mass="18106">MNTNTIITLLSIFLPLIGAAIGYLFKYSIEKKKEITNEITKERRILYQQYVNLVIDIFADSKIGKAKTTANLMKELYDFYKKYVLYASPSVIKAFSNYFQHIYKPNENADTKKTLEFMTKIMVEMRKDLGLKNDGLGGNGEMLMRALITDYDTIWK</sequence>
<evidence type="ECO:0000313" key="2">
    <source>
        <dbReference type="EMBL" id="KGO87476.1"/>
    </source>
</evidence>
<dbReference type="EMBL" id="JRLX01000005">
    <property type="protein sequence ID" value="KGO87476.1"/>
    <property type="molecule type" value="Genomic_DNA"/>
</dbReference>
<keyword evidence="1" id="KW-0472">Membrane</keyword>
<proteinExistence type="predicted"/>
<evidence type="ECO:0000313" key="3">
    <source>
        <dbReference type="Proteomes" id="UP000030152"/>
    </source>
</evidence>
<name>A0A0A2M761_9FLAO</name>
<accession>A0A0A2M761</accession>
<evidence type="ECO:0000256" key="1">
    <source>
        <dbReference type="SAM" id="Phobius"/>
    </source>
</evidence>
<keyword evidence="3" id="KW-1185">Reference proteome</keyword>